<gene>
    <name evidence="1" type="ORF">CEUSTIGMA_g1425.t1</name>
</gene>
<dbReference type="AlphaFoldDB" id="A0A250WT30"/>
<name>A0A250WT30_9CHLO</name>
<accession>A0A250WT30</accession>
<reference evidence="1 2" key="1">
    <citation type="submission" date="2017-08" db="EMBL/GenBank/DDBJ databases">
        <title>Acidophilic green algal genome provides insights into adaptation to an acidic environment.</title>
        <authorList>
            <person name="Hirooka S."/>
            <person name="Hirose Y."/>
            <person name="Kanesaki Y."/>
            <person name="Higuchi S."/>
            <person name="Fujiwara T."/>
            <person name="Onuma R."/>
            <person name="Era A."/>
            <person name="Ohbayashi R."/>
            <person name="Uzuka A."/>
            <person name="Nozaki H."/>
            <person name="Yoshikawa H."/>
            <person name="Miyagishima S.Y."/>
        </authorList>
    </citation>
    <scope>NUCLEOTIDE SEQUENCE [LARGE SCALE GENOMIC DNA]</scope>
    <source>
        <strain evidence="1 2">NIES-2499</strain>
    </source>
</reference>
<keyword evidence="2" id="KW-1185">Reference proteome</keyword>
<organism evidence="1 2">
    <name type="scientific">Chlamydomonas eustigma</name>
    <dbReference type="NCBI Taxonomy" id="1157962"/>
    <lineage>
        <taxon>Eukaryota</taxon>
        <taxon>Viridiplantae</taxon>
        <taxon>Chlorophyta</taxon>
        <taxon>core chlorophytes</taxon>
        <taxon>Chlorophyceae</taxon>
        <taxon>CS clade</taxon>
        <taxon>Chlamydomonadales</taxon>
        <taxon>Chlamydomonadaceae</taxon>
        <taxon>Chlamydomonas</taxon>
    </lineage>
</organism>
<dbReference type="EMBL" id="BEGY01000005">
    <property type="protein sequence ID" value="GAX73975.1"/>
    <property type="molecule type" value="Genomic_DNA"/>
</dbReference>
<proteinExistence type="predicted"/>
<evidence type="ECO:0000313" key="2">
    <source>
        <dbReference type="Proteomes" id="UP000232323"/>
    </source>
</evidence>
<evidence type="ECO:0000313" key="1">
    <source>
        <dbReference type="EMBL" id="GAX73975.1"/>
    </source>
</evidence>
<comment type="caution">
    <text evidence="1">The sequence shown here is derived from an EMBL/GenBank/DDBJ whole genome shotgun (WGS) entry which is preliminary data.</text>
</comment>
<protein>
    <submittedName>
        <fullName evidence="1">Uncharacterized protein</fullName>
    </submittedName>
</protein>
<sequence>MDITKTGPRGFYWDPVRIPYGSYDANPLSPHAKEALRTSIGRKDKFNAFKSSGSVPIFMNSSASIGTTLGRRPPTDKTQLLVDTGAQDLNAEVGIRRSLDTNIVDLGSHVNVNMLRFEREQGFTSKLHKDAGPVYSPSACTGNWVEERHEQSYSSGFHPRELGFTKLYQTEHSARFTPPTKKYYNKVLSEQPIAKFPAVPRATTDVEGLGKDGRYIYYSKEGFGEAPRMDHTKPSSIGGYWVGTSPVKKKETITRTAHLGDSLEFQRRNICFDPKAGILAGTKQLDMSDALTARTVKGLNESQRYADSWKTIYKGDYLDRSRRTLTP</sequence>
<dbReference type="STRING" id="1157962.A0A250WT30"/>
<dbReference type="OrthoDB" id="521726at2759"/>
<dbReference type="Proteomes" id="UP000232323">
    <property type="component" value="Unassembled WGS sequence"/>
</dbReference>